<dbReference type="OrthoDB" id="9768393at2"/>
<accession>A0A1E3VPF3</accession>
<dbReference type="InterPro" id="IPR000297">
    <property type="entry name" value="PPIase_PpiC"/>
</dbReference>
<keyword evidence="8" id="KW-0143">Chaperone</keyword>
<evidence type="ECO:0000256" key="2">
    <source>
        <dbReference type="ARBA" id="ARBA00018370"/>
    </source>
</evidence>
<organism evidence="17 18">
    <name type="scientific">Methyloceanibacter superfactus</name>
    <dbReference type="NCBI Taxonomy" id="1774969"/>
    <lineage>
        <taxon>Bacteria</taxon>
        <taxon>Pseudomonadati</taxon>
        <taxon>Pseudomonadota</taxon>
        <taxon>Alphaproteobacteria</taxon>
        <taxon>Hyphomicrobiales</taxon>
        <taxon>Hyphomicrobiaceae</taxon>
        <taxon>Methyloceanibacter</taxon>
    </lineage>
</organism>
<evidence type="ECO:0000256" key="4">
    <source>
        <dbReference type="ARBA" id="ARBA00022519"/>
    </source>
</evidence>
<evidence type="ECO:0000256" key="15">
    <source>
        <dbReference type="SAM" id="Phobius"/>
    </source>
</evidence>
<dbReference type="STRING" id="1774969.AUC69_02340"/>
<evidence type="ECO:0000313" key="17">
    <source>
        <dbReference type="EMBL" id="ODR95372.1"/>
    </source>
</evidence>
<dbReference type="SUPFAM" id="SSF109998">
    <property type="entry name" value="Triger factor/SurA peptide-binding domain-like"/>
    <property type="match status" value="1"/>
</dbReference>
<dbReference type="InterPro" id="IPR046357">
    <property type="entry name" value="PPIase_dom_sf"/>
</dbReference>
<dbReference type="AlphaFoldDB" id="A0A1E3VPF3"/>
<reference evidence="17 18" key="1">
    <citation type="journal article" date="2016" name="Environ. Microbiol.">
        <title>New Methyloceanibacter diversity from North Sea sediments includes methanotroph containing solely the soluble methane monooxygenase.</title>
        <authorList>
            <person name="Vekeman B."/>
            <person name="Kerckhof F.M."/>
            <person name="Cremers G."/>
            <person name="de Vos P."/>
            <person name="Vandamme P."/>
            <person name="Boon N."/>
            <person name="Op den Camp H.J."/>
            <person name="Heylen K."/>
        </authorList>
    </citation>
    <scope>NUCLEOTIDE SEQUENCE [LARGE SCALE GENOMIC DNA]</scope>
    <source>
        <strain evidence="17 18">R-67175</strain>
    </source>
</reference>
<name>A0A1E3VPF3_9HYPH</name>
<dbReference type="Gene3D" id="1.10.4030.10">
    <property type="entry name" value="Porin chaperone SurA, peptide-binding domain"/>
    <property type="match status" value="1"/>
</dbReference>
<dbReference type="GO" id="GO:0005886">
    <property type="term" value="C:plasma membrane"/>
    <property type="evidence" value="ECO:0007669"/>
    <property type="project" value="UniProtKB-SubCell"/>
</dbReference>
<gene>
    <name evidence="17" type="ORF">AUC69_02340</name>
</gene>
<evidence type="ECO:0000256" key="10">
    <source>
        <dbReference type="ARBA" id="ARBA00031484"/>
    </source>
</evidence>
<dbReference type="GO" id="GO:0003755">
    <property type="term" value="F:peptidyl-prolyl cis-trans isomerase activity"/>
    <property type="evidence" value="ECO:0007669"/>
    <property type="project" value="UniProtKB-KW"/>
</dbReference>
<evidence type="ECO:0000256" key="7">
    <source>
        <dbReference type="ARBA" id="ARBA00023136"/>
    </source>
</evidence>
<evidence type="ECO:0000256" key="9">
    <source>
        <dbReference type="ARBA" id="ARBA00030642"/>
    </source>
</evidence>
<evidence type="ECO:0000256" key="13">
    <source>
        <dbReference type="ARBA" id="ARBA00042775"/>
    </source>
</evidence>
<keyword evidence="14" id="KW-0413">Isomerase</keyword>
<evidence type="ECO:0000259" key="16">
    <source>
        <dbReference type="PROSITE" id="PS50198"/>
    </source>
</evidence>
<dbReference type="InterPro" id="IPR027304">
    <property type="entry name" value="Trigger_fact/SurA_dom_sf"/>
</dbReference>
<dbReference type="PROSITE" id="PS50198">
    <property type="entry name" value="PPIC_PPIASE_2"/>
    <property type="match status" value="1"/>
</dbReference>
<evidence type="ECO:0000256" key="12">
    <source>
        <dbReference type="ARBA" id="ARBA00040743"/>
    </source>
</evidence>
<evidence type="ECO:0000256" key="8">
    <source>
        <dbReference type="ARBA" id="ARBA00023186"/>
    </source>
</evidence>
<dbReference type="Gene3D" id="3.10.50.40">
    <property type="match status" value="1"/>
</dbReference>
<dbReference type="RefSeq" id="WP_069442638.1">
    <property type="nucleotide sequence ID" value="NZ_LPWF01000034.1"/>
</dbReference>
<dbReference type="PANTHER" id="PTHR47529">
    <property type="entry name" value="PEPTIDYL-PROLYL CIS-TRANS ISOMERASE D"/>
    <property type="match status" value="1"/>
</dbReference>
<evidence type="ECO:0000256" key="1">
    <source>
        <dbReference type="ARBA" id="ARBA00004382"/>
    </source>
</evidence>
<comment type="subcellular location">
    <subcellularLocation>
        <location evidence="1">Cell inner membrane</location>
        <topology evidence="1">Single-pass type II membrane protein</topology>
        <orientation evidence="1">Periplasmic side</orientation>
    </subcellularLocation>
</comment>
<keyword evidence="7 15" id="KW-0472">Membrane</keyword>
<keyword evidence="14" id="KW-0697">Rotamase</keyword>
<evidence type="ECO:0000256" key="3">
    <source>
        <dbReference type="ARBA" id="ARBA00022475"/>
    </source>
</evidence>
<keyword evidence="5 15" id="KW-0812">Transmembrane</keyword>
<evidence type="ECO:0000256" key="5">
    <source>
        <dbReference type="ARBA" id="ARBA00022692"/>
    </source>
</evidence>
<keyword evidence="6 15" id="KW-1133">Transmembrane helix</keyword>
<keyword evidence="3" id="KW-1003">Cell membrane</keyword>
<evidence type="ECO:0000313" key="18">
    <source>
        <dbReference type="Proteomes" id="UP000094472"/>
    </source>
</evidence>
<evidence type="ECO:0000256" key="6">
    <source>
        <dbReference type="ARBA" id="ARBA00022989"/>
    </source>
</evidence>
<keyword evidence="4" id="KW-0997">Cell inner membrane</keyword>
<comment type="similarity">
    <text evidence="11">Belongs to the PpiD chaperone family.</text>
</comment>
<proteinExistence type="inferred from homology"/>
<dbReference type="InterPro" id="IPR052029">
    <property type="entry name" value="PpiD_chaperone"/>
</dbReference>
<comment type="caution">
    <text evidence="17">The sequence shown here is derived from an EMBL/GenBank/DDBJ whole genome shotgun (WGS) entry which is preliminary data.</text>
</comment>
<evidence type="ECO:0000256" key="11">
    <source>
        <dbReference type="ARBA" id="ARBA00038408"/>
    </source>
</evidence>
<dbReference type="EMBL" id="LPWF01000034">
    <property type="protein sequence ID" value="ODR95372.1"/>
    <property type="molecule type" value="Genomic_DNA"/>
</dbReference>
<feature type="domain" description="PpiC" evidence="16">
    <location>
        <begin position="267"/>
        <end position="354"/>
    </location>
</feature>
<dbReference type="Proteomes" id="UP000094472">
    <property type="component" value="Unassembled WGS sequence"/>
</dbReference>
<dbReference type="Pfam" id="PF13145">
    <property type="entry name" value="Rotamase_2"/>
    <property type="match status" value="1"/>
</dbReference>
<dbReference type="Pfam" id="PF13624">
    <property type="entry name" value="SurA_N_3"/>
    <property type="match status" value="1"/>
</dbReference>
<keyword evidence="18" id="KW-1185">Reference proteome</keyword>
<feature type="transmembrane region" description="Helical" evidence="15">
    <location>
        <begin position="12"/>
        <end position="32"/>
    </location>
</feature>
<protein>
    <recommendedName>
        <fullName evidence="2">Parvulin-like PPIase</fullName>
    </recommendedName>
    <alternativeName>
        <fullName evidence="9">Peptidyl-prolyl cis-trans isomerase plp</fullName>
    </alternativeName>
    <alternativeName>
        <fullName evidence="12">Periplasmic chaperone PpiD</fullName>
    </alternativeName>
    <alternativeName>
        <fullName evidence="13">Periplasmic folding chaperone</fullName>
    </alternativeName>
    <alternativeName>
        <fullName evidence="10">Rotamase plp</fullName>
    </alternativeName>
</protein>
<evidence type="ECO:0000256" key="14">
    <source>
        <dbReference type="PROSITE-ProRule" id="PRU00278"/>
    </source>
</evidence>
<dbReference type="SUPFAM" id="SSF54534">
    <property type="entry name" value="FKBP-like"/>
    <property type="match status" value="1"/>
</dbReference>
<dbReference type="PANTHER" id="PTHR47529:SF1">
    <property type="entry name" value="PERIPLASMIC CHAPERONE PPID"/>
    <property type="match status" value="1"/>
</dbReference>
<sequence>MALDTLRKGAGRTFGLILVGLLVVSFAIWGIADIFTGYGSQTLIRVGDTDINSQDYLRAQQDVLRSMSQQAGRSLSMQEARALGLETRALERLVGGAAVDTHANHLGLGISDDALLAQIMKDPSFQDPEGNFSPIAFQQALRTIGMNEAAYLYSLREQNLRRQLLTTVGDVSSSPQVLVDALNRFNQERRSLRYVLVSEAAAGTVAAPTEEALKTYYDNHPAKFTQPEYRKLGILAVTPDTVKDQIAISEDDLKAAYEAQKDKLGEPERRHLQQIALPDMEAAKAASEKIKAGTDFVQVAKDLGLSESDIDLGSVARSELADPAIAEEAFKLDANAVSEPIAGKLGSVVLIRVTAIEPGKTKTYEEAKPDIEKQILKDHASGAIFDMHDRVEDELAAGSTLEEAATKLSLDYQLIDQVDREGRKPDGSTVTLPAQKEVLIGAFATDTGIENDPIDARDEGVVWYEVLGVTPEQLKPFDQVRDEVAKDWQAEETRKQVAKFSQDLVTALSSGSKTLEDVAKELSVEVLPTSPLKRDDVTVNVLPPAVAQAFTLPKGGYGSAPSGVEEGRIVFQVADVVAPEPLDERAAKRLKTQLGLLMSEDTIAEYFGALESRYGVSVNQQALAKLVGTSEQP</sequence>